<sequence length="187" mass="20213">MRFYLMPLYRGGAWLAGLAMMAITLLIMLQVLGRVLDRILVLFGYDALGLSISGMSEIAGFLLVGATFLGTAYTFTKGGHIRVTLLTDRIPVRPRALLEVIMLTIALALTLVLGWQLAALVLDSHAYDEVSYGMAAVPLMYPQAVLLTGIALLTLALLEAWISTLVLAISNPSRLFPATDPSPRHGD</sequence>
<evidence type="ECO:0000256" key="1">
    <source>
        <dbReference type="ARBA" id="ARBA00004429"/>
    </source>
</evidence>
<keyword evidence="7 9" id="KW-0472">Membrane</keyword>
<feature type="transmembrane region" description="Helical" evidence="9">
    <location>
        <begin position="141"/>
        <end position="169"/>
    </location>
</feature>
<evidence type="ECO:0000256" key="2">
    <source>
        <dbReference type="ARBA" id="ARBA00022448"/>
    </source>
</evidence>
<dbReference type="PANTHER" id="PTHR35011:SF10">
    <property type="entry name" value="TRAP TRANSPORTER SMALL PERMEASE PROTEIN"/>
    <property type="match status" value="1"/>
</dbReference>
<comment type="caution">
    <text evidence="11">The sequence shown here is derived from an EMBL/GenBank/DDBJ whole genome shotgun (WGS) entry which is preliminary data.</text>
</comment>
<comment type="subcellular location">
    <subcellularLocation>
        <location evidence="1 9">Cell inner membrane</location>
        <topology evidence="1 9">Multi-pass membrane protein</topology>
    </subcellularLocation>
</comment>
<evidence type="ECO:0000256" key="8">
    <source>
        <dbReference type="ARBA" id="ARBA00038436"/>
    </source>
</evidence>
<evidence type="ECO:0000256" key="5">
    <source>
        <dbReference type="ARBA" id="ARBA00022692"/>
    </source>
</evidence>
<comment type="function">
    <text evidence="9">Part of the tripartite ATP-independent periplasmic (TRAP) transport system.</text>
</comment>
<evidence type="ECO:0000259" key="10">
    <source>
        <dbReference type="Pfam" id="PF04290"/>
    </source>
</evidence>
<keyword evidence="3" id="KW-1003">Cell membrane</keyword>
<reference evidence="11" key="1">
    <citation type="submission" date="2022-11" db="EMBL/GenBank/DDBJ databases">
        <title>Larsenimonas rhizosphaerae sp. nov., isolated from a tidal mudflat.</title>
        <authorList>
            <person name="Lee S.D."/>
            <person name="Kim I.S."/>
        </authorList>
    </citation>
    <scope>NUCLEOTIDE SEQUENCE</scope>
    <source>
        <strain evidence="11">GH2-1</strain>
    </source>
</reference>
<comment type="subunit">
    <text evidence="9">The complex comprises the extracytoplasmic solute receptor protein and the two transmembrane proteins.</text>
</comment>
<proteinExistence type="inferred from homology"/>
<dbReference type="PANTHER" id="PTHR35011">
    <property type="entry name" value="2,3-DIKETO-L-GULONATE TRAP TRANSPORTER SMALL PERMEASE PROTEIN YIAM"/>
    <property type="match status" value="1"/>
</dbReference>
<accession>A0AA42CTH7</accession>
<evidence type="ECO:0000256" key="4">
    <source>
        <dbReference type="ARBA" id="ARBA00022519"/>
    </source>
</evidence>
<comment type="similarity">
    <text evidence="8 9">Belongs to the TRAP transporter small permease family.</text>
</comment>
<dbReference type="GO" id="GO:0005886">
    <property type="term" value="C:plasma membrane"/>
    <property type="evidence" value="ECO:0007669"/>
    <property type="project" value="UniProtKB-SubCell"/>
</dbReference>
<dbReference type="Proteomes" id="UP001165678">
    <property type="component" value="Unassembled WGS sequence"/>
</dbReference>
<feature type="transmembrane region" description="Helical" evidence="9">
    <location>
        <begin position="52"/>
        <end position="75"/>
    </location>
</feature>
<dbReference type="GO" id="GO:0022857">
    <property type="term" value="F:transmembrane transporter activity"/>
    <property type="evidence" value="ECO:0007669"/>
    <property type="project" value="UniProtKB-UniRule"/>
</dbReference>
<keyword evidence="6 9" id="KW-1133">Transmembrane helix</keyword>
<feature type="transmembrane region" description="Helical" evidence="9">
    <location>
        <begin position="96"/>
        <end position="121"/>
    </location>
</feature>
<evidence type="ECO:0000256" key="9">
    <source>
        <dbReference type="RuleBase" id="RU369079"/>
    </source>
</evidence>
<dbReference type="InterPro" id="IPR055348">
    <property type="entry name" value="DctQ"/>
</dbReference>
<dbReference type="EMBL" id="JAPIVE010000001">
    <property type="protein sequence ID" value="MCX2523071.1"/>
    <property type="molecule type" value="Genomic_DNA"/>
</dbReference>
<evidence type="ECO:0000256" key="6">
    <source>
        <dbReference type="ARBA" id="ARBA00022989"/>
    </source>
</evidence>
<gene>
    <name evidence="11" type="ORF">OQ287_02350</name>
</gene>
<dbReference type="RefSeq" id="WP_250936412.1">
    <property type="nucleotide sequence ID" value="NZ_JAMLJK010000001.1"/>
</dbReference>
<feature type="transmembrane region" description="Helical" evidence="9">
    <location>
        <begin position="12"/>
        <end position="32"/>
    </location>
</feature>
<evidence type="ECO:0000256" key="3">
    <source>
        <dbReference type="ARBA" id="ARBA00022475"/>
    </source>
</evidence>
<dbReference type="GO" id="GO:0015740">
    <property type="term" value="P:C4-dicarboxylate transport"/>
    <property type="evidence" value="ECO:0007669"/>
    <property type="project" value="TreeGrafter"/>
</dbReference>
<evidence type="ECO:0000313" key="12">
    <source>
        <dbReference type="Proteomes" id="UP001165678"/>
    </source>
</evidence>
<dbReference type="Pfam" id="PF04290">
    <property type="entry name" value="DctQ"/>
    <property type="match status" value="1"/>
</dbReference>
<keyword evidence="4 9" id="KW-0997">Cell inner membrane</keyword>
<name>A0AA42CTH7_9GAMM</name>
<organism evidence="11 12">
    <name type="scientific">Larsenimonas rhizosphaerae</name>
    <dbReference type="NCBI Taxonomy" id="2944682"/>
    <lineage>
        <taxon>Bacteria</taxon>
        <taxon>Pseudomonadati</taxon>
        <taxon>Pseudomonadota</taxon>
        <taxon>Gammaproteobacteria</taxon>
        <taxon>Oceanospirillales</taxon>
        <taxon>Halomonadaceae</taxon>
        <taxon>Larsenimonas</taxon>
    </lineage>
</organism>
<keyword evidence="12" id="KW-1185">Reference proteome</keyword>
<protein>
    <recommendedName>
        <fullName evidence="9">TRAP transporter small permease protein</fullName>
    </recommendedName>
</protein>
<feature type="domain" description="Tripartite ATP-independent periplasmic transporters DctQ component" evidence="10">
    <location>
        <begin position="23"/>
        <end position="164"/>
    </location>
</feature>
<dbReference type="AlphaFoldDB" id="A0AA42CTH7"/>
<dbReference type="InterPro" id="IPR007387">
    <property type="entry name" value="TRAP_DctQ"/>
</dbReference>
<keyword evidence="5 9" id="KW-0812">Transmembrane</keyword>
<evidence type="ECO:0000256" key="7">
    <source>
        <dbReference type="ARBA" id="ARBA00023136"/>
    </source>
</evidence>
<keyword evidence="2 9" id="KW-0813">Transport</keyword>
<evidence type="ECO:0000313" key="11">
    <source>
        <dbReference type="EMBL" id="MCX2523071.1"/>
    </source>
</evidence>